<proteinExistence type="predicted"/>
<gene>
    <name evidence="2" type="ORF">C7444_103180</name>
</gene>
<evidence type="ECO:0000256" key="1">
    <source>
        <dbReference type="SAM" id="MobiDB-lite"/>
    </source>
</evidence>
<evidence type="ECO:0000313" key="2">
    <source>
        <dbReference type="EMBL" id="PXW98086.1"/>
    </source>
</evidence>
<dbReference type="AlphaFoldDB" id="A0A318H3G2"/>
<organism evidence="2 3">
    <name type="scientific">Sphaerotilus hippei</name>
    <dbReference type="NCBI Taxonomy" id="744406"/>
    <lineage>
        <taxon>Bacteria</taxon>
        <taxon>Pseudomonadati</taxon>
        <taxon>Pseudomonadota</taxon>
        <taxon>Betaproteobacteria</taxon>
        <taxon>Burkholderiales</taxon>
        <taxon>Sphaerotilaceae</taxon>
        <taxon>Sphaerotilus</taxon>
    </lineage>
</organism>
<protein>
    <submittedName>
        <fullName evidence="2">CRP-like cAMP-binding protein</fullName>
    </submittedName>
</protein>
<name>A0A318H3G2_9BURK</name>
<sequence>MDSSVFSPFGPAAARSCLPVDLETADARAARTLTWRSIERASGLDLETQHFPRGTAIVSRGGWHSPGRVIAGAIRLAPPGLGAEHLVLALPGDLVGIELLTGERGQLDAIALVGTTVEWLQPQALKSDGVALVAALQARQHHQAVFAQLRHGPVAERVLQLLRVITLSMQARGRAIDPVRIRQAVGDGGPGAPACELPSLADMADVIDSAPETVSRVISAMRRQRWLIDVPERCHDRQRLDPTGRRVRLMPRLCQPAPHLPPGMTRSRTSTTAGI</sequence>
<dbReference type="Gene3D" id="1.10.10.10">
    <property type="entry name" value="Winged helix-like DNA-binding domain superfamily/Winged helix DNA-binding domain"/>
    <property type="match status" value="1"/>
</dbReference>
<dbReference type="RefSeq" id="WP_110399655.1">
    <property type="nucleotide sequence ID" value="NZ_QJJS01000003.1"/>
</dbReference>
<dbReference type="Proteomes" id="UP000247811">
    <property type="component" value="Unassembled WGS sequence"/>
</dbReference>
<feature type="region of interest" description="Disordered" evidence="1">
    <location>
        <begin position="254"/>
        <end position="275"/>
    </location>
</feature>
<dbReference type="InterPro" id="IPR036388">
    <property type="entry name" value="WH-like_DNA-bd_sf"/>
</dbReference>
<keyword evidence="3" id="KW-1185">Reference proteome</keyword>
<reference evidence="2 3" key="1">
    <citation type="submission" date="2018-05" db="EMBL/GenBank/DDBJ databases">
        <title>Genomic Encyclopedia of Type Strains, Phase IV (KMG-IV): sequencing the most valuable type-strain genomes for metagenomic binning, comparative biology and taxonomic classification.</title>
        <authorList>
            <person name="Goeker M."/>
        </authorList>
    </citation>
    <scope>NUCLEOTIDE SEQUENCE [LARGE SCALE GENOMIC DNA]</scope>
    <source>
        <strain evidence="2 3">DSM 566</strain>
    </source>
</reference>
<feature type="compositionally biased region" description="Polar residues" evidence="1">
    <location>
        <begin position="266"/>
        <end position="275"/>
    </location>
</feature>
<dbReference type="OrthoDB" id="5297329at2"/>
<accession>A0A318H3G2</accession>
<comment type="caution">
    <text evidence="2">The sequence shown here is derived from an EMBL/GenBank/DDBJ whole genome shotgun (WGS) entry which is preliminary data.</text>
</comment>
<dbReference type="EMBL" id="QJJS01000003">
    <property type="protein sequence ID" value="PXW98086.1"/>
    <property type="molecule type" value="Genomic_DNA"/>
</dbReference>
<evidence type="ECO:0000313" key="3">
    <source>
        <dbReference type="Proteomes" id="UP000247811"/>
    </source>
</evidence>